<keyword evidence="11" id="KW-0449">Lipoprotein</keyword>
<keyword evidence="8 9" id="KW-0472">Membrane</keyword>
<protein>
    <recommendedName>
        <fullName evidence="9">Lipoprotein signal peptidase</fullName>
        <ecNumber evidence="9">3.4.23.36</ecNumber>
    </recommendedName>
    <alternativeName>
        <fullName evidence="9">Prolipoprotein signal peptidase</fullName>
    </alternativeName>
    <alternativeName>
        <fullName evidence="9">Signal peptidase II</fullName>
        <shortName evidence="9">SPase II</shortName>
    </alternativeName>
</protein>
<comment type="subcellular location">
    <subcellularLocation>
        <location evidence="9">Cell membrane</location>
        <topology evidence="9">Multi-pass membrane protein</topology>
    </subcellularLocation>
</comment>
<evidence type="ECO:0000256" key="1">
    <source>
        <dbReference type="ARBA" id="ARBA00006139"/>
    </source>
</evidence>
<evidence type="ECO:0000256" key="5">
    <source>
        <dbReference type="ARBA" id="ARBA00022750"/>
    </source>
</evidence>
<evidence type="ECO:0000256" key="4">
    <source>
        <dbReference type="ARBA" id="ARBA00022692"/>
    </source>
</evidence>
<dbReference type="NCBIfam" id="TIGR00077">
    <property type="entry name" value="lspA"/>
    <property type="match status" value="1"/>
</dbReference>
<dbReference type="PANTHER" id="PTHR33695:SF1">
    <property type="entry name" value="LIPOPROTEIN SIGNAL PEPTIDASE"/>
    <property type="match status" value="1"/>
</dbReference>
<evidence type="ECO:0000256" key="8">
    <source>
        <dbReference type="ARBA" id="ARBA00023136"/>
    </source>
</evidence>
<organism evidence="11">
    <name type="scientific">Phascolarctobacterium faecium</name>
    <dbReference type="NCBI Taxonomy" id="33025"/>
    <lineage>
        <taxon>Bacteria</taxon>
        <taxon>Bacillati</taxon>
        <taxon>Bacillota</taxon>
        <taxon>Negativicutes</taxon>
        <taxon>Acidaminococcales</taxon>
        <taxon>Acidaminococcaceae</taxon>
        <taxon>Phascolarctobacterium</taxon>
    </lineage>
</organism>
<dbReference type="GeneID" id="49407764"/>
<dbReference type="GO" id="GO:0005886">
    <property type="term" value="C:plasma membrane"/>
    <property type="evidence" value="ECO:0007669"/>
    <property type="project" value="UniProtKB-SubCell"/>
</dbReference>
<keyword evidence="3 9" id="KW-0645">Protease</keyword>
<evidence type="ECO:0000313" key="11">
    <source>
        <dbReference type="EMBL" id="CDB45958.1"/>
    </source>
</evidence>
<sequence>MILIWLAALVVLLDQLTKNIVVAMMAEGQSIPIIPNIFHLTYILNPGAAFGMFAHNRTFFICVALLVLVIVWWFRKEILAEPLCVRAGTALFIGGAVGNLIDRAENGMVVDFFDFRIWPIFNVADIAICVGVGFIIWNLIQTEILKK</sequence>
<comment type="caution">
    <text evidence="11">The sequence shown here is derived from an EMBL/GenBank/DDBJ whole genome shotgun (WGS) entry which is preliminary data.</text>
</comment>
<comment type="catalytic activity">
    <reaction evidence="9">
        <text>Release of signal peptides from bacterial membrane prolipoproteins. Hydrolyzes -Xaa-Yaa-Zaa-|-(S,diacylglyceryl)Cys-, in which Xaa is hydrophobic (preferably Leu), and Yaa (Ala or Ser) and Zaa (Gly or Ala) have small, neutral side chains.</text>
        <dbReference type="EC" id="3.4.23.36"/>
    </reaction>
</comment>
<evidence type="ECO:0000313" key="15">
    <source>
        <dbReference type="Proteomes" id="UP000484547"/>
    </source>
</evidence>
<evidence type="ECO:0000256" key="10">
    <source>
        <dbReference type="RuleBase" id="RU004181"/>
    </source>
</evidence>
<feature type="transmembrane region" description="Helical" evidence="9">
    <location>
        <begin position="121"/>
        <end position="140"/>
    </location>
</feature>
<keyword evidence="4 9" id="KW-0812">Transmembrane</keyword>
<keyword evidence="7 9" id="KW-1133">Transmembrane helix</keyword>
<comment type="similarity">
    <text evidence="1 9 10">Belongs to the peptidase A8 family.</text>
</comment>
<keyword evidence="2 9" id="KW-1003">Cell membrane</keyword>
<feature type="transmembrane region" description="Helical" evidence="9">
    <location>
        <begin position="83"/>
        <end position="101"/>
    </location>
</feature>
<comment type="caution">
    <text evidence="9">Lacks conserved residue(s) required for the propagation of feature annotation.</text>
</comment>
<evidence type="ECO:0000313" key="12">
    <source>
        <dbReference type="EMBL" id="MTT76436.1"/>
    </source>
</evidence>
<dbReference type="GO" id="GO:0006508">
    <property type="term" value="P:proteolysis"/>
    <property type="evidence" value="ECO:0007669"/>
    <property type="project" value="UniProtKB-KW"/>
</dbReference>
<dbReference type="OrthoDB" id="9810259at2"/>
<dbReference type="EMBL" id="WNBM01000007">
    <property type="protein sequence ID" value="MTT76436.1"/>
    <property type="molecule type" value="Genomic_DNA"/>
</dbReference>
<gene>
    <name evidence="9 12" type="primary">lspA</name>
    <name evidence="11" type="ORF">BN533_01031</name>
    <name evidence="12" type="ORF">GMD11_09175</name>
    <name evidence="13" type="ORF">GMD18_08830</name>
</gene>
<accession>R6I705</accession>
<comment type="function">
    <text evidence="9">This protein specifically catalyzes the removal of signal peptides from prolipoproteins.</text>
</comment>
<keyword evidence="5 9" id="KW-0064">Aspartyl protease</keyword>
<dbReference type="Proteomes" id="UP000443070">
    <property type="component" value="Unassembled WGS sequence"/>
</dbReference>
<dbReference type="AlphaFoldDB" id="A0A3G9H9D5"/>
<evidence type="ECO:0000313" key="13">
    <source>
        <dbReference type="EMBL" id="MTU04500.1"/>
    </source>
</evidence>
<dbReference type="PRINTS" id="PR00781">
    <property type="entry name" value="LIPOSIGPTASE"/>
</dbReference>
<dbReference type="HAMAP" id="MF_00161">
    <property type="entry name" value="LspA"/>
    <property type="match status" value="1"/>
</dbReference>
<evidence type="ECO:0000256" key="2">
    <source>
        <dbReference type="ARBA" id="ARBA00022475"/>
    </source>
</evidence>
<dbReference type="PANTHER" id="PTHR33695">
    <property type="entry name" value="LIPOPROTEIN SIGNAL PEPTIDASE"/>
    <property type="match status" value="1"/>
</dbReference>
<keyword evidence="6 9" id="KW-0378">Hydrolase</keyword>
<comment type="pathway">
    <text evidence="9">Protein modification; lipoprotein biosynthesis (signal peptide cleavage).</text>
</comment>
<dbReference type="UniPathway" id="UPA00665"/>
<evidence type="ECO:0000256" key="9">
    <source>
        <dbReference type="HAMAP-Rule" id="MF_00161"/>
    </source>
</evidence>
<dbReference type="EMBL" id="WNBW01000007">
    <property type="protein sequence ID" value="MTU04500.1"/>
    <property type="molecule type" value="Genomic_DNA"/>
</dbReference>
<accession>A0A3G9H9D5</accession>
<feature type="active site" evidence="9">
    <location>
        <position position="125"/>
    </location>
</feature>
<reference evidence="11" key="1">
    <citation type="submission" date="2012-11" db="EMBL/GenBank/DDBJ databases">
        <title>Dependencies among metagenomic species, viruses, plasmids and units of genetic variation.</title>
        <authorList>
            <person name="Nielsen H.B."/>
            <person name="Almeida M."/>
            <person name="Juncker A.S."/>
            <person name="Rasmussen S."/>
            <person name="Li J."/>
            <person name="Sunagawa S."/>
            <person name="Plichta D."/>
            <person name="Gautier L."/>
            <person name="Le Chatelier E."/>
            <person name="Peletier E."/>
            <person name="Bonde I."/>
            <person name="Nielsen T."/>
            <person name="Manichanh C."/>
            <person name="Arumugam M."/>
            <person name="Batto J."/>
            <person name="Santos M.B.Q.D."/>
            <person name="Blom N."/>
            <person name="Borruel N."/>
            <person name="Burgdorf K.S."/>
            <person name="Boumezbeur F."/>
            <person name="Casellas F."/>
            <person name="Dore J."/>
            <person name="Guarner F."/>
            <person name="Hansen T."/>
            <person name="Hildebrand F."/>
            <person name="Kaas R.S."/>
            <person name="Kennedy S."/>
            <person name="Kristiansen K."/>
            <person name="Kultima J.R."/>
            <person name="Leonard P."/>
            <person name="Levenez F."/>
            <person name="Lund O."/>
            <person name="Moumen B."/>
            <person name="Le Paslier D."/>
            <person name="Pons N."/>
            <person name="Pedersen O."/>
            <person name="Prifti E."/>
            <person name="Qin J."/>
            <person name="Raes J."/>
            <person name="Tap J."/>
            <person name="Tims S."/>
            <person name="Ussery D.W."/>
            <person name="Yamada T."/>
            <person name="MetaHit consortium"/>
            <person name="Renault P."/>
            <person name="Sicheritz-Ponten T."/>
            <person name="Bork P."/>
            <person name="Wang J."/>
            <person name="Brunak S."/>
            <person name="Ehrlich S.D."/>
        </authorList>
    </citation>
    <scope>NUCLEOTIDE SEQUENCE [LARGE SCALE GENOMIC DNA]</scope>
</reference>
<dbReference type="EC" id="3.4.23.36" evidence="9"/>
<dbReference type="EMBL" id="CBDS010000068">
    <property type="protein sequence ID" value="CDB45958.1"/>
    <property type="molecule type" value="Genomic_DNA"/>
</dbReference>
<evidence type="ECO:0000256" key="3">
    <source>
        <dbReference type="ARBA" id="ARBA00022670"/>
    </source>
</evidence>
<dbReference type="Proteomes" id="UP000484547">
    <property type="component" value="Unassembled WGS sequence"/>
</dbReference>
<dbReference type="GO" id="GO:0004190">
    <property type="term" value="F:aspartic-type endopeptidase activity"/>
    <property type="evidence" value="ECO:0007669"/>
    <property type="project" value="UniProtKB-UniRule"/>
</dbReference>
<feature type="active site" evidence="9">
    <location>
        <position position="111"/>
    </location>
</feature>
<evidence type="ECO:0000313" key="14">
    <source>
        <dbReference type="Proteomes" id="UP000443070"/>
    </source>
</evidence>
<reference evidence="14 15" key="2">
    <citation type="journal article" date="2019" name="Nat. Med.">
        <title>A library of human gut bacterial isolates paired with longitudinal multiomics data enables mechanistic microbiome research.</title>
        <authorList>
            <person name="Poyet M."/>
            <person name="Groussin M."/>
            <person name="Gibbons S.M."/>
            <person name="Avila-Pacheco J."/>
            <person name="Jiang X."/>
            <person name="Kearney S.M."/>
            <person name="Perrotta A.R."/>
            <person name="Berdy B."/>
            <person name="Zhao S."/>
            <person name="Lieberman T.D."/>
            <person name="Swanson P.K."/>
            <person name="Smith M."/>
            <person name="Roesemann S."/>
            <person name="Alexander J.E."/>
            <person name="Rich S.A."/>
            <person name="Livny J."/>
            <person name="Vlamakis H."/>
            <person name="Clish C."/>
            <person name="Bullock K."/>
            <person name="Deik A."/>
            <person name="Scott J."/>
            <person name="Pierce K.A."/>
            <person name="Xavier R.J."/>
            <person name="Alm E.J."/>
        </authorList>
    </citation>
    <scope>NUCLEOTIDE SEQUENCE [LARGE SCALE GENOMIC DNA]</scope>
    <source>
        <strain evidence="12 15">BIOML-A13</strain>
        <strain evidence="13 14">BIOML-A3</strain>
    </source>
</reference>
<name>A0A3G9H9D5_9FIRM</name>
<keyword evidence="14" id="KW-1185">Reference proteome</keyword>
<dbReference type="Pfam" id="PF01252">
    <property type="entry name" value="Peptidase_A8"/>
    <property type="match status" value="1"/>
</dbReference>
<proteinExistence type="inferred from homology"/>
<dbReference type="InterPro" id="IPR001872">
    <property type="entry name" value="Peptidase_A8"/>
</dbReference>
<evidence type="ECO:0000256" key="6">
    <source>
        <dbReference type="ARBA" id="ARBA00022801"/>
    </source>
</evidence>
<dbReference type="RefSeq" id="WP_021717933.1">
    <property type="nucleotide sequence ID" value="NZ_AP019004.1"/>
</dbReference>
<feature type="transmembrane region" description="Helical" evidence="9">
    <location>
        <begin position="54"/>
        <end position="74"/>
    </location>
</feature>
<evidence type="ECO:0000256" key="7">
    <source>
        <dbReference type="ARBA" id="ARBA00022989"/>
    </source>
</evidence>